<dbReference type="InterPro" id="IPR052344">
    <property type="entry name" value="Transposase-related"/>
</dbReference>
<protein>
    <submittedName>
        <fullName evidence="2">Transposase IS66</fullName>
    </submittedName>
</protein>
<evidence type="ECO:0000259" key="1">
    <source>
        <dbReference type="Pfam" id="PF03050"/>
    </source>
</evidence>
<feature type="domain" description="Transposase IS66 central" evidence="1">
    <location>
        <begin position="28"/>
        <end position="103"/>
    </location>
</feature>
<accession>A0A100HMR6</accession>
<dbReference type="PANTHER" id="PTHR33678:SF2">
    <property type="match status" value="1"/>
</dbReference>
<dbReference type="EMBL" id="BCMS01000003">
    <property type="protein sequence ID" value="GAQ23586.1"/>
    <property type="molecule type" value="Genomic_DNA"/>
</dbReference>
<comment type="caution">
    <text evidence="2">The sequence shown here is derived from an EMBL/GenBank/DDBJ whole genome shotgun (WGS) entry which is preliminary data.</text>
</comment>
<organism evidence="2 3">
    <name type="scientific">Deinococcus grandis</name>
    <dbReference type="NCBI Taxonomy" id="57498"/>
    <lineage>
        <taxon>Bacteria</taxon>
        <taxon>Thermotogati</taxon>
        <taxon>Deinococcota</taxon>
        <taxon>Deinococci</taxon>
        <taxon>Deinococcales</taxon>
        <taxon>Deinococcaceae</taxon>
        <taxon>Deinococcus</taxon>
    </lineage>
</organism>
<evidence type="ECO:0000313" key="3">
    <source>
        <dbReference type="Proteomes" id="UP000056209"/>
    </source>
</evidence>
<reference evidence="3" key="1">
    <citation type="submission" date="2015-11" db="EMBL/GenBank/DDBJ databases">
        <title>Draft Genome Sequence of the Radioresistant Bacterium Deinococcus grandis, Isolated from Freshwater Fish in Japan.</title>
        <authorList>
            <person name="Satoh K."/>
            <person name="Onodera T."/>
            <person name="Omoso K."/>
            <person name="Takeda-Yano K."/>
            <person name="Katayama T."/>
            <person name="Oono Y."/>
            <person name="Narumi I."/>
        </authorList>
    </citation>
    <scope>NUCLEOTIDE SEQUENCE [LARGE SCALE GENOMIC DNA]</scope>
    <source>
        <strain evidence="3">ATCC 43672</strain>
    </source>
</reference>
<proteinExistence type="predicted"/>
<dbReference type="PANTHER" id="PTHR33678">
    <property type="entry name" value="BLL1576 PROTEIN"/>
    <property type="match status" value="1"/>
</dbReference>
<evidence type="ECO:0000313" key="2">
    <source>
        <dbReference type="EMBL" id="GAQ23586.1"/>
    </source>
</evidence>
<keyword evidence="3" id="KW-1185">Reference proteome</keyword>
<dbReference type="InterPro" id="IPR004291">
    <property type="entry name" value="Transposase_IS66_central"/>
</dbReference>
<sequence length="131" mass="14793">MFRDGIRLHQDVTKGVCTREEYAQQGEALTLRLDALLNRAPLKSKANERLRLGILKQSVLDRLWRFLKDPDIPPTNNAAERSLRTVVMARKVSQCSKNAVGAQTYMRIKSTVETARLRGQDSVAVLTGLMR</sequence>
<dbReference type="Pfam" id="PF03050">
    <property type="entry name" value="DDE_Tnp_IS66"/>
    <property type="match status" value="1"/>
</dbReference>
<name>A0A100HMR6_9DEIO</name>
<dbReference type="AlphaFoldDB" id="A0A100HMR6"/>
<gene>
    <name evidence="2" type="ORF">DEIGR_3100105</name>
</gene>
<dbReference type="Proteomes" id="UP000056209">
    <property type="component" value="Unassembled WGS sequence"/>
</dbReference>